<feature type="coiled-coil region" evidence="4">
    <location>
        <begin position="175"/>
        <end position="216"/>
    </location>
</feature>
<comment type="similarity">
    <text evidence="1">Belongs to the cytochrome P450 family.</text>
</comment>
<keyword evidence="7" id="KW-1185">Reference proteome</keyword>
<evidence type="ECO:0000256" key="2">
    <source>
        <dbReference type="ARBA" id="ARBA00022723"/>
    </source>
</evidence>
<evidence type="ECO:0000256" key="4">
    <source>
        <dbReference type="SAM" id="Coils"/>
    </source>
</evidence>
<evidence type="ECO:0000256" key="3">
    <source>
        <dbReference type="ARBA" id="ARBA00023004"/>
    </source>
</evidence>
<proteinExistence type="inferred from homology"/>
<dbReference type="EMBL" id="PKPP01003104">
    <property type="protein sequence ID" value="PWA71289.1"/>
    <property type="molecule type" value="Genomic_DNA"/>
</dbReference>
<organism evidence="6 7">
    <name type="scientific">Artemisia annua</name>
    <name type="common">Sweet wormwood</name>
    <dbReference type="NCBI Taxonomy" id="35608"/>
    <lineage>
        <taxon>Eukaryota</taxon>
        <taxon>Viridiplantae</taxon>
        <taxon>Streptophyta</taxon>
        <taxon>Embryophyta</taxon>
        <taxon>Tracheophyta</taxon>
        <taxon>Spermatophyta</taxon>
        <taxon>Magnoliopsida</taxon>
        <taxon>eudicotyledons</taxon>
        <taxon>Gunneridae</taxon>
        <taxon>Pentapetalae</taxon>
        <taxon>asterids</taxon>
        <taxon>campanulids</taxon>
        <taxon>Asterales</taxon>
        <taxon>Asteraceae</taxon>
        <taxon>Asteroideae</taxon>
        <taxon>Anthemideae</taxon>
        <taxon>Artemisiinae</taxon>
        <taxon>Artemisia</taxon>
    </lineage>
</organism>
<reference evidence="6 7" key="1">
    <citation type="journal article" date="2018" name="Mol. Plant">
        <title>The genome of Artemisia annua provides insight into the evolution of Asteraceae family and artemisinin biosynthesis.</title>
        <authorList>
            <person name="Shen Q."/>
            <person name="Zhang L."/>
            <person name="Liao Z."/>
            <person name="Wang S."/>
            <person name="Yan T."/>
            <person name="Shi P."/>
            <person name="Liu M."/>
            <person name="Fu X."/>
            <person name="Pan Q."/>
            <person name="Wang Y."/>
            <person name="Lv Z."/>
            <person name="Lu X."/>
            <person name="Zhang F."/>
            <person name="Jiang W."/>
            <person name="Ma Y."/>
            <person name="Chen M."/>
            <person name="Hao X."/>
            <person name="Li L."/>
            <person name="Tang Y."/>
            <person name="Lv G."/>
            <person name="Zhou Y."/>
            <person name="Sun X."/>
            <person name="Brodelius P.E."/>
            <person name="Rose J.K.C."/>
            <person name="Tang K."/>
        </authorList>
    </citation>
    <scope>NUCLEOTIDE SEQUENCE [LARGE SCALE GENOMIC DNA]</scope>
    <source>
        <strain evidence="7">cv. Huhao1</strain>
        <tissue evidence="6">Leaf</tissue>
    </source>
</reference>
<dbReference type="AlphaFoldDB" id="A0A2U1NCQ0"/>
<dbReference type="Gene3D" id="1.10.630.10">
    <property type="entry name" value="Cytochrome P450"/>
    <property type="match status" value="1"/>
</dbReference>
<sequence>MTIWLGSITSVVASTPDVARGILQCNDEVCTSRVVPDVYLRINHPKAAVLWMSPNDTCLNELRENVVEGMLELLRDSRRKKMAVDIRKLAFVVALNQISNTFFSQDVTSCDDSNELEGFKMAVEIAMEVQGKFNIADMFPVLKPLDPQNLRAQANKAFDWLDQVMEASKRNILANESLQRELQLEKEKTEKLQIHINKMEKKHNKMERKHNNLKQKVDYLMKHLPHLSEWQSQVFRRRVTGDREMLQVIRRDGDPEMIQSGNLIEGNPGAARVGWDQKLIYQELLRQEIRTSTSSMTSVPKPLKFLRQHYLFS</sequence>
<dbReference type="PANTHER" id="PTHR47950:SF42">
    <property type="entry name" value="GERANIOL 8-HYDROXYLASE"/>
    <property type="match status" value="1"/>
</dbReference>
<keyword evidence="2" id="KW-0479">Metal-binding</keyword>
<dbReference type="InterPro" id="IPR040892">
    <property type="entry name" value="RPN1_N"/>
</dbReference>
<dbReference type="Proteomes" id="UP000245207">
    <property type="component" value="Unassembled WGS sequence"/>
</dbReference>
<dbReference type="GO" id="GO:0004497">
    <property type="term" value="F:monooxygenase activity"/>
    <property type="evidence" value="ECO:0007669"/>
    <property type="project" value="InterPro"/>
</dbReference>
<name>A0A2U1NCQ0_ARTAN</name>
<dbReference type="OrthoDB" id="2789670at2759"/>
<dbReference type="PANTHER" id="PTHR47950">
    <property type="entry name" value="CYTOCHROME P450, FAMILY 76, SUBFAMILY C, POLYPEPTIDE 5-RELATED"/>
    <property type="match status" value="1"/>
</dbReference>
<dbReference type="GO" id="GO:0020037">
    <property type="term" value="F:heme binding"/>
    <property type="evidence" value="ECO:0007669"/>
    <property type="project" value="InterPro"/>
</dbReference>
<keyword evidence="3" id="KW-0408">Iron</keyword>
<dbReference type="Pfam" id="PF00067">
    <property type="entry name" value="p450"/>
    <property type="match status" value="1"/>
</dbReference>
<comment type="caution">
    <text evidence="6">The sequence shown here is derived from an EMBL/GenBank/DDBJ whole genome shotgun (WGS) entry which is preliminary data.</text>
</comment>
<dbReference type="SUPFAM" id="SSF48264">
    <property type="entry name" value="Cytochrome P450"/>
    <property type="match status" value="1"/>
</dbReference>
<accession>A0A2U1NCQ0</accession>
<evidence type="ECO:0000256" key="1">
    <source>
        <dbReference type="ARBA" id="ARBA00010617"/>
    </source>
</evidence>
<evidence type="ECO:0000259" key="5">
    <source>
        <dbReference type="Pfam" id="PF17781"/>
    </source>
</evidence>
<evidence type="ECO:0000313" key="7">
    <source>
        <dbReference type="Proteomes" id="UP000245207"/>
    </source>
</evidence>
<protein>
    <recommendedName>
        <fullName evidence="5">RPN1 N-terminal domain-containing protein</fullName>
    </recommendedName>
</protein>
<dbReference type="GO" id="GO:0016705">
    <property type="term" value="F:oxidoreductase activity, acting on paired donors, with incorporation or reduction of molecular oxygen"/>
    <property type="evidence" value="ECO:0007669"/>
    <property type="project" value="InterPro"/>
</dbReference>
<dbReference type="InterPro" id="IPR001128">
    <property type="entry name" value="Cyt_P450"/>
</dbReference>
<feature type="domain" description="RPN1 N-terminal" evidence="5">
    <location>
        <begin position="283"/>
        <end position="310"/>
    </location>
</feature>
<dbReference type="GO" id="GO:0005506">
    <property type="term" value="F:iron ion binding"/>
    <property type="evidence" value="ECO:0007669"/>
    <property type="project" value="InterPro"/>
</dbReference>
<dbReference type="InterPro" id="IPR036396">
    <property type="entry name" value="Cyt_P450_sf"/>
</dbReference>
<dbReference type="Pfam" id="PF17781">
    <property type="entry name" value="RPN1_RPN2_N"/>
    <property type="match status" value="1"/>
</dbReference>
<keyword evidence="4" id="KW-0175">Coiled coil</keyword>
<evidence type="ECO:0000313" key="6">
    <source>
        <dbReference type="EMBL" id="PWA71289.1"/>
    </source>
</evidence>
<dbReference type="STRING" id="35608.A0A2U1NCQ0"/>
<gene>
    <name evidence="6" type="ORF">CTI12_AA281530</name>
</gene>